<evidence type="ECO:0000256" key="1">
    <source>
        <dbReference type="ARBA" id="ARBA00010322"/>
    </source>
</evidence>
<dbReference type="GO" id="GO:0005524">
    <property type="term" value="F:ATP binding"/>
    <property type="evidence" value="ECO:0007669"/>
    <property type="project" value="UniProtKB-KW"/>
</dbReference>
<organism evidence="5 6">
    <name type="scientific">Magallana gigas</name>
    <name type="common">Pacific oyster</name>
    <name type="synonym">Crassostrea gigas</name>
    <dbReference type="NCBI Taxonomy" id="29159"/>
    <lineage>
        <taxon>Eukaryota</taxon>
        <taxon>Metazoa</taxon>
        <taxon>Spiralia</taxon>
        <taxon>Lophotrochozoa</taxon>
        <taxon>Mollusca</taxon>
        <taxon>Bivalvia</taxon>
        <taxon>Autobranchia</taxon>
        <taxon>Pteriomorphia</taxon>
        <taxon>Ostreida</taxon>
        <taxon>Ostreoidea</taxon>
        <taxon>Ostreidae</taxon>
        <taxon>Magallana</taxon>
    </lineage>
</organism>
<keyword evidence="3" id="KW-0067">ATP-binding</keyword>
<protein>
    <recommendedName>
        <fullName evidence="7">Lactation elevated protein 1</fullName>
    </recommendedName>
</protein>
<dbReference type="EnsemblMetazoa" id="G19058.1">
    <property type="protein sequence ID" value="G19058.1:cds"/>
    <property type="gene ID" value="G19058"/>
</dbReference>
<name>A0A8W8JFW5_MAGGI</name>
<dbReference type="Pfam" id="PF03969">
    <property type="entry name" value="AFG1_ATPase"/>
    <property type="match status" value="1"/>
</dbReference>
<keyword evidence="6" id="KW-1185">Reference proteome</keyword>
<dbReference type="AlphaFoldDB" id="A0A8W8JFW5"/>
<sequence>MKTIRSVFLVQRRAFSATNVNGFVKQYSTDASAFAQENVSQNSTSSTSSPITTEMESDSPITAYKKRIALGQLQRDDYQMTVVERLQSLYNKIDSYEPPSGTVNWISKTFGFGAKNVEDKPKGLYLHGHVGTGKTMLMDMFYQHCKVRRKQRVHFHKFMLDVHKRVHILKQLVPRQYNVRKTQSFDPIPPVAKEISNEAWLLCFDEFQVTDIADAVILKKLFTELFNCGVVVVATSNRPPDDLYKNGLQRGNFVPFIGELKKNCDVVSLNTGVDYRMNTLPAEGKIYFLTGDGKAEEKIDEIFQALIAEQEEQVIGSRVLDVLGRKVLLPETCGAILKTDFDFMCKQARGAIDYLEISKEFHTVILENIPKMTLFNKTEARRFITLVDTFYDNKVRLVCSAAAKPKDLFGAGDISQKNYDDNRNLMDDLGIQEKSDLAQSSIFTGEEELFAFERTVSRLTEMQTEEYWNLRSSVENSGS</sequence>
<dbReference type="PANTHER" id="PTHR12169">
    <property type="entry name" value="ATPASE N2B"/>
    <property type="match status" value="1"/>
</dbReference>
<feature type="region of interest" description="Disordered" evidence="4">
    <location>
        <begin position="37"/>
        <end position="56"/>
    </location>
</feature>
<proteinExistence type="inferred from homology"/>
<dbReference type="Proteomes" id="UP000005408">
    <property type="component" value="Unassembled WGS sequence"/>
</dbReference>
<evidence type="ECO:0000313" key="6">
    <source>
        <dbReference type="Proteomes" id="UP000005408"/>
    </source>
</evidence>
<keyword evidence="2" id="KW-0547">Nucleotide-binding</keyword>
<feature type="compositionally biased region" description="Low complexity" evidence="4">
    <location>
        <begin position="40"/>
        <end position="53"/>
    </location>
</feature>
<evidence type="ECO:0000313" key="5">
    <source>
        <dbReference type="EnsemblMetazoa" id="G19058.1:cds"/>
    </source>
</evidence>
<reference evidence="5" key="1">
    <citation type="submission" date="2022-08" db="UniProtKB">
        <authorList>
            <consortium name="EnsemblMetazoa"/>
        </authorList>
    </citation>
    <scope>IDENTIFICATION</scope>
    <source>
        <strain evidence="5">05x7-T-G4-1.051#20</strain>
    </source>
</reference>
<dbReference type="PANTHER" id="PTHR12169:SF6">
    <property type="entry name" value="AFG1-LIKE ATPASE"/>
    <property type="match status" value="1"/>
</dbReference>
<dbReference type="SUPFAM" id="SSF52540">
    <property type="entry name" value="P-loop containing nucleoside triphosphate hydrolases"/>
    <property type="match status" value="1"/>
</dbReference>
<dbReference type="InterPro" id="IPR005654">
    <property type="entry name" value="ATPase_AFG1-like"/>
</dbReference>
<evidence type="ECO:0000256" key="3">
    <source>
        <dbReference type="ARBA" id="ARBA00022840"/>
    </source>
</evidence>
<evidence type="ECO:0008006" key="7">
    <source>
        <dbReference type="Google" id="ProtNLM"/>
    </source>
</evidence>
<dbReference type="GO" id="GO:0005739">
    <property type="term" value="C:mitochondrion"/>
    <property type="evidence" value="ECO:0007669"/>
    <property type="project" value="TreeGrafter"/>
</dbReference>
<dbReference type="GO" id="GO:0016887">
    <property type="term" value="F:ATP hydrolysis activity"/>
    <property type="evidence" value="ECO:0007669"/>
    <property type="project" value="InterPro"/>
</dbReference>
<dbReference type="InterPro" id="IPR027417">
    <property type="entry name" value="P-loop_NTPase"/>
</dbReference>
<comment type="similarity">
    <text evidence="1">Belongs to the AFG1 ATPase family.</text>
</comment>
<dbReference type="FunFam" id="3.40.50.300:FF:003041">
    <property type="entry name" value="Predicted protein"/>
    <property type="match status" value="1"/>
</dbReference>
<dbReference type="NCBIfam" id="NF040713">
    <property type="entry name" value="ZapE"/>
    <property type="match status" value="1"/>
</dbReference>
<accession>A0A8W8JFW5</accession>
<dbReference type="Gene3D" id="3.40.50.300">
    <property type="entry name" value="P-loop containing nucleotide triphosphate hydrolases"/>
    <property type="match status" value="1"/>
</dbReference>
<evidence type="ECO:0000256" key="2">
    <source>
        <dbReference type="ARBA" id="ARBA00022741"/>
    </source>
</evidence>
<evidence type="ECO:0000256" key="4">
    <source>
        <dbReference type="SAM" id="MobiDB-lite"/>
    </source>
</evidence>